<dbReference type="InterPro" id="IPR017853">
    <property type="entry name" value="GH"/>
</dbReference>
<accession>A0A1V6SZ46</accession>
<reference evidence="2" key="1">
    <citation type="journal article" date="2017" name="Nat. Microbiol.">
        <title>Global analysis of biosynthetic gene clusters reveals vast potential of secondary metabolite production in Penicillium species.</title>
        <authorList>
            <person name="Nielsen J.C."/>
            <person name="Grijseels S."/>
            <person name="Prigent S."/>
            <person name="Ji B."/>
            <person name="Dainat J."/>
            <person name="Nielsen K.F."/>
            <person name="Frisvad J.C."/>
            <person name="Workman M."/>
            <person name="Nielsen J."/>
        </authorList>
    </citation>
    <scope>NUCLEOTIDE SEQUENCE [LARGE SCALE GENOMIC DNA]</scope>
    <source>
        <strain evidence="2">IBT 24891</strain>
    </source>
</reference>
<keyword evidence="2" id="KW-1185">Reference proteome</keyword>
<proteinExistence type="predicted"/>
<dbReference type="EMBL" id="MLKD01000017">
    <property type="protein sequence ID" value="OQE18753.1"/>
    <property type="molecule type" value="Genomic_DNA"/>
</dbReference>
<sequence>MFQGSFKGEAFWSPIFSAETNLVFDIHNYYFQGRAACPSNVTELIYIDTVNSAGDGKFPTFVGERSVQTEIANTLSSRAKTLQTGLVAWKKYTRGSAYWTTKFNGNDTVDGEGTQADYWNYETFIDLGYTKSTSEAVSC</sequence>
<comment type="caution">
    <text evidence="1">The sequence shown here is derived from an EMBL/GenBank/DDBJ whole genome shotgun (WGS) entry which is preliminary data.</text>
</comment>
<dbReference type="OrthoDB" id="1887033at2759"/>
<name>A0A1V6SZ46_9EURO</name>
<dbReference type="STRING" id="303698.A0A1V6SZ46"/>
<dbReference type="Gene3D" id="3.20.20.80">
    <property type="entry name" value="Glycosidases"/>
    <property type="match status" value="1"/>
</dbReference>
<gene>
    <name evidence="1" type="ORF">PENSTE_c017G10260</name>
</gene>
<evidence type="ECO:0008006" key="3">
    <source>
        <dbReference type="Google" id="ProtNLM"/>
    </source>
</evidence>
<evidence type="ECO:0000313" key="1">
    <source>
        <dbReference type="EMBL" id="OQE18753.1"/>
    </source>
</evidence>
<evidence type="ECO:0000313" key="2">
    <source>
        <dbReference type="Proteomes" id="UP000191285"/>
    </source>
</evidence>
<dbReference type="SUPFAM" id="SSF51445">
    <property type="entry name" value="(Trans)glycosidases"/>
    <property type="match status" value="1"/>
</dbReference>
<organism evidence="1 2">
    <name type="scientific">Penicillium steckii</name>
    <dbReference type="NCBI Taxonomy" id="303698"/>
    <lineage>
        <taxon>Eukaryota</taxon>
        <taxon>Fungi</taxon>
        <taxon>Dikarya</taxon>
        <taxon>Ascomycota</taxon>
        <taxon>Pezizomycotina</taxon>
        <taxon>Eurotiomycetes</taxon>
        <taxon>Eurotiomycetidae</taxon>
        <taxon>Eurotiales</taxon>
        <taxon>Aspergillaceae</taxon>
        <taxon>Penicillium</taxon>
    </lineage>
</organism>
<dbReference type="AlphaFoldDB" id="A0A1V6SZ46"/>
<dbReference type="Proteomes" id="UP000191285">
    <property type="component" value="Unassembled WGS sequence"/>
</dbReference>
<protein>
    <recommendedName>
        <fullName evidence="3">Glycoside hydrolase family 5 domain-containing protein</fullName>
    </recommendedName>
</protein>